<reference evidence="1 2" key="1">
    <citation type="submission" date="2019-08" db="EMBL/GenBank/DDBJ databases">
        <title>The genome of the soybean aphid Biotype 1, its phylome, world population structure and adaptation to the North American continent.</title>
        <authorList>
            <person name="Giordano R."/>
            <person name="Donthu R.K."/>
            <person name="Hernandez A.G."/>
            <person name="Wright C.L."/>
            <person name="Zimin A.V."/>
        </authorList>
    </citation>
    <scope>NUCLEOTIDE SEQUENCE [LARGE SCALE GENOMIC DNA]</scope>
    <source>
        <tissue evidence="1">Whole aphids</tissue>
    </source>
</reference>
<comment type="caution">
    <text evidence="1">The sequence shown here is derived from an EMBL/GenBank/DDBJ whole genome shotgun (WGS) entry which is preliminary data.</text>
</comment>
<proteinExistence type="predicted"/>
<name>A0A6G0TX45_APHGL</name>
<accession>A0A6G0TX45</accession>
<sequence>MNSNFLLQYSMHLRLKFNFISIIHIRGNSYANLQNIYADFEKAEHNAVLHIFPNCKNACQVSNGFCDLMVVKITLHQAAIFNTNLWACELINNPKTTNGAESYVRLPNLTITYRVRVNISKLKKVGKWVPLCCTLGGGVEIGLGTVQVETSINYDLKLYHNKLMAISGLLKPI</sequence>
<dbReference type="AlphaFoldDB" id="A0A6G0TX45"/>
<keyword evidence="2" id="KW-1185">Reference proteome</keyword>
<dbReference type="Proteomes" id="UP000475862">
    <property type="component" value="Unassembled WGS sequence"/>
</dbReference>
<dbReference type="EMBL" id="VYZN01000013">
    <property type="protein sequence ID" value="KAE9540852.1"/>
    <property type="molecule type" value="Genomic_DNA"/>
</dbReference>
<protein>
    <submittedName>
        <fullName evidence="1">Uncharacterized protein</fullName>
    </submittedName>
</protein>
<evidence type="ECO:0000313" key="1">
    <source>
        <dbReference type="EMBL" id="KAE9540852.1"/>
    </source>
</evidence>
<evidence type="ECO:0000313" key="2">
    <source>
        <dbReference type="Proteomes" id="UP000475862"/>
    </source>
</evidence>
<gene>
    <name evidence="1" type="ORF">AGLY_004097</name>
</gene>
<organism evidence="1 2">
    <name type="scientific">Aphis glycines</name>
    <name type="common">Soybean aphid</name>
    <dbReference type="NCBI Taxonomy" id="307491"/>
    <lineage>
        <taxon>Eukaryota</taxon>
        <taxon>Metazoa</taxon>
        <taxon>Ecdysozoa</taxon>
        <taxon>Arthropoda</taxon>
        <taxon>Hexapoda</taxon>
        <taxon>Insecta</taxon>
        <taxon>Pterygota</taxon>
        <taxon>Neoptera</taxon>
        <taxon>Paraneoptera</taxon>
        <taxon>Hemiptera</taxon>
        <taxon>Sternorrhyncha</taxon>
        <taxon>Aphidomorpha</taxon>
        <taxon>Aphidoidea</taxon>
        <taxon>Aphididae</taxon>
        <taxon>Aphidini</taxon>
        <taxon>Aphis</taxon>
        <taxon>Aphis</taxon>
    </lineage>
</organism>